<proteinExistence type="predicted"/>
<sequence>MKKLIFLFLLLNSFIMVFAQSGKELLVLDNYLIPVGEKGATIGKFVVRPNEKLSLVSDTAKLFSLDKQGYIKLKKDAVLTDASPIRFEIKIKSNHEVKSFELVKDNFIRNGVIAHRGAWKNQDASQNSLKALKKAIEIGCEGSEFDVWLSSDDKVVLSHDPVIGGKTVEETTAEELFAIPLKDGDFLPSLEDYISLAKGQNKTRLVLEVKASQKGKERSEAVAEKSVKIVHDMKAQAWTDYITFSFDAAKRIRELDPTARVLYLEADKTLEELKDAKITGIDYHRNHFVKDTELVNKAKSIGLITNVWTINKEEDMKIMMGQGVDLITTDEPELLLKLKK</sequence>
<dbReference type="InterPro" id="IPR030395">
    <property type="entry name" value="GP_PDE_dom"/>
</dbReference>
<dbReference type="Gene3D" id="3.20.20.190">
    <property type="entry name" value="Phosphatidylinositol (PI) phosphodiesterase"/>
    <property type="match status" value="1"/>
</dbReference>
<dbReference type="RefSeq" id="WP_183306998.1">
    <property type="nucleotide sequence ID" value="NZ_JACIEP010000006.1"/>
</dbReference>
<feature type="domain" description="GP-PDE" evidence="1">
    <location>
        <begin position="110"/>
        <end position="339"/>
    </location>
</feature>
<dbReference type="Pfam" id="PF03009">
    <property type="entry name" value="GDPD"/>
    <property type="match status" value="1"/>
</dbReference>
<dbReference type="PANTHER" id="PTHR46211:SF1">
    <property type="entry name" value="GLYCEROPHOSPHODIESTER PHOSPHODIESTERASE, CYTOPLASMIC"/>
    <property type="match status" value="1"/>
</dbReference>
<protein>
    <submittedName>
        <fullName evidence="2">Glycerophosphoryl diester phosphodiesterase</fullName>
    </submittedName>
</protein>
<gene>
    <name evidence="2" type="ORF">GGR21_001984</name>
</gene>
<accession>A0A840CW86</accession>
<evidence type="ECO:0000313" key="2">
    <source>
        <dbReference type="EMBL" id="MBB4036083.1"/>
    </source>
</evidence>
<dbReference type="InterPro" id="IPR017946">
    <property type="entry name" value="PLC-like_Pdiesterase_TIM-brl"/>
</dbReference>
<dbReference type="GO" id="GO:0008081">
    <property type="term" value="F:phosphoric diester hydrolase activity"/>
    <property type="evidence" value="ECO:0007669"/>
    <property type="project" value="InterPro"/>
</dbReference>
<dbReference type="SUPFAM" id="SSF51695">
    <property type="entry name" value="PLC-like phosphodiesterases"/>
    <property type="match status" value="1"/>
</dbReference>
<name>A0A840CW86_9BACT</name>
<organism evidence="2 3">
    <name type="scientific">Dysgonomonas hofstadii</name>
    <dbReference type="NCBI Taxonomy" id="637886"/>
    <lineage>
        <taxon>Bacteria</taxon>
        <taxon>Pseudomonadati</taxon>
        <taxon>Bacteroidota</taxon>
        <taxon>Bacteroidia</taxon>
        <taxon>Bacteroidales</taxon>
        <taxon>Dysgonomonadaceae</taxon>
        <taxon>Dysgonomonas</taxon>
    </lineage>
</organism>
<dbReference type="GO" id="GO:0006629">
    <property type="term" value="P:lipid metabolic process"/>
    <property type="evidence" value="ECO:0007669"/>
    <property type="project" value="InterPro"/>
</dbReference>
<reference evidence="2 3" key="1">
    <citation type="submission" date="2020-08" db="EMBL/GenBank/DDBJ databases">
        <title>Genomic Encyclopedia of Type Strains, Phase IV (KMG-IV): sequencing the most valuable type-strain genomes for metagenomic binning, comparative biology and taxonomic classification.</title>
        <authorList>
            <person name="Goeker M."/>
        </authorList>
    </citation>
    <scope>NUCLEOTIDE SEQUENCE [LARGE SCALE GENOMIC DNA]</scope>
    <source>
        <strain evidence="2 3">DSM 104969</strain>
    </source>
</reference>
<dbReference type="PROSITE" id="PS50007">
    <property type="entry name" value="PIPLC_X_DOMAIN"/>
    <property type="match status" value="1"/>
</dbReference>
<dbReference type="PANTHER" id="PTHR46211">
    <property type="entry name" value="GLYCEROPHOSPHORYL DIESTER PHOSPHODIESTERASE"/>
    <property type="match status" value="1"/>
</dbReference>
<evidence type="ECO:0000313" key="3">
    <source>
        <dbReference type="Proteomes" id="UP000555103"/>
    </source>
</evidence>
<dbReference type="AlphaFoldDB" id="A0A840CW86"/>
<dbReference type="Proteomes" id="UP000555103">
    <property type="component" value="Unassembled WGS sequence"/>
</dbReference>
<keyword evidence="3" id="KW-1185">Reference proteome</keyword>
<dbReference type="EMBL" id="JACIEP010000006">
    <property type="protein sequence ID" value="MBB4036083.1"/>
    <property type="molecule type" value="Genomic_DNA"/>
</dbReference>
<dbReference type="PROSITE" id="PS51704">
    <property type="entry name" value="GP_PDE"/>
    <property type="match status" value="1"/>
</dbReference>
<comment type="caution">
    <text evidence="2">The sequence shown here is derived from an EMBL/GenBank/DDBJ whole genome shotgun (WGS) entry which is preliminary data.</text>
</comment>
<evidence type="ECO:0000259" key="1">
    <source>
        <dbReference type="PROSITE" id="PS51704"/>
    </source>
</evidence>